<name>A0A918E707_9ACTN</name>
<reference evidence="5" key="2">
    <citation type="submission" date="2020-09" db="EMBL/GenBank/DDBJ databases">
        <authorList>
            <person name="Sun Q."/>
            <person name="Zhou Y."/>
        </authorList>
    </citation>
    <scope>NUCLEOTIDE SEQUENCE</scope>
    <source>
        <strain evidence="5">CGMCC 4.7430</strain>
    </source>
</reference>
<proteinExistence type="predicted"/>
<keyword evidence="2" id="KW-0238">DNA-binding</keyword>
<evidence type="ECO:0000256" key="3">
    <source>
        <dbReference type="ARBA" id="ARBA00023163"/>
    </source>
</evidence>
<dbReference type="Pfam" id="PF00392">
    <property type="entry name" value="GntR"/>
    <property type="match status" value="1"/>
</dbReference>
<reference evidence="5" key="1">
    <citation type="journal article" date="2014" name="Int. J. Syst. Evol. Microbiol.">
        <title>Complete genome sequence of Corynebacterium casei LMG S-19264T (=DSM 44701T), isolated from a smear-ripened cheese.</title>
        <authorList>
            <consortium name="US DOE Joint Genome Institute (JGI-PGF)"/>
            <person name="Walter F."/>
            <person name="Albersmeier A."/>
            <person name="Kalinowski J."/>
            <person name="Ruckert C."/>
        </authorList>
    </citation>
    <scope>NUCLEOTIDE SEQUENCE</scope>
    <source>
        <strain evidence="5">CGMCC 4.7430</strain>
    </source>
</reference>
<dbReference type="GO" id="GO:0003677">
    <property type="term" value="F:DNA binding"/>
    <property type="evidence" value="ECO:0007669"/>
    <property type="project" value="UniProtKB-KW"/>
</dbReference>
<accession>A0A918E707</accession>
<evidence type="ECO:0000313" key="6">
    <source>
        <dbReference type="Proteomes" id="UP000660745"/>
    </source>
</evidence>
<dbReference type="CDD" id="cd07377">
    <property type="entry name" value="WHTH_GntR"/>
    <property type="match status" value="1"/>
</dbReference>
<evidence type="ECO:0000259" key="4">
    <source>
        <dbReference type="PROSITE" id="PS50949"/>
    </source>
</evidence>
<dbReference type="InterPro" id="IPR036388">
    <property type="entry name" value="WH-like_DNA-bd_sf"/>
</dbReference>
<dbReference type="PANTHER" id="PTHR38445">
    <property type="entry name" value="HTH-TYPE TRANSCRIPTIONAL REPRESSOR YTRA"/>
    <property type="match status" value="1"/>
</dbReference>
<dbReference type="Proteomes" id="UP000660745">
    <property type="component" value="Unassembled WGS sequence"/>
</dbReference>
<comment type="caution">
    <text evidence="5">The sequence shown here is derived from an EMBL/GenBank/DDBJ whole genome shotgun (WGS) entry which is preliminary data.</text>
</comment>
<keyword evidence="6" id="KW-1185">Reference proteome</keyword>
<dbReference type="SUPFAM" id="SSF46785">
    <property type="entry name" value="Winged helix' DNA-binding domain"/>
    <property type="match status" value="1"/>
</dbReference>
<dbReference type="PROSITE" id="PS50949">
    <property type="entry name" value="HTH_GNTR"/>
    <property type="match status" value="1"/>
</dbReference>
<organism evidence="5 6">
    <name type="scientific">Nonomuraea glycinis</name>
    <dbReference type="NCBI Taxonomy" id="2047744"/>
    <lineage>
        <taxon>Bacteria</taxon>
        <taxon>Bacillati</taxon>
        <taxon>Actinomycetota</taxon>
        <taxon>Actinomycetes</taxon>
        <taxon>Streptosporangiales</taxon>
        <taxon>Streptosporangiaceae</taxon>
        <taxon>Nonomuraea</taxon>
    </lineage>
</organism>
<evidence type="ECO:0000313" key="5">
    <source>
        <dbReference type="EMBL" id="GGP08479.1"/>
    </source>
</evidence>
<keyword evidence="1" id="KW-0805">Transcription regulation</keyword>
<dbReference type="InterPro" id="IPR000524">
    <property type="entry name" value="Tscrpt_reg_HTH_GntR"/>
</dbReference>
<dbReference type="InterPro" id="IPR036390">
    <property type="entry name" value="WH_DNA-bd_sf"/>
</dbReference>
<dbReference type="Gene3D" id="1.10.10.10">
    <property type="entry name" value="Winged helix-like DNA-binding domain superfamily/Winged helix DNA-binding domain"/>
    <property type="match status" value="1"/>
</dbReference>
<keyword evidence="3" id="KW-0804">Transcription</keyword>
<dbReference type="AlphaFoldDB" id="A0A918E707"/>
<sequence>MVIEFQLDRSSGVSTYLQLVHQVRQALRLGTLRPGDKLPTAREVVESLAINPNTVLKAYRELEREGLVAGKPGLGTFVERGLPGGTLADHTRLRRGLETWVRQAREAGLDEEDLRTLFGAVLADAAREGVA</sequence>
<evidence type="ECO:0000256" key="2">
    <source>
        <dbReference type="ARBA" id="ARBA00023125"/>
    </source>
</evidence>
<gene>
    <name evidence="5" type="primary">ytrA</name>
    <name evidence="5" type="ORF">GCM10012278_40360</name>
</gene>
<dbReference type="GO" id="GO:0003700">
    <property type="term" value="F:DNA-binding transcription factor activity"/>
    <property type="evidence" value="ECO:0007669"/>
    <property type="project" value="InterPro"/>
</dbReference>
<evidence type="ECO:0000256" key="1">
    <source>
        <dbReference type="ARBA" id="ARBA00023015"/>
    </source>
</evidence>
<dbReference type="EMBL" id="BMNK01000006">
    <property type="protein sequence ID" value="GGP08479.1"/>
    <property type="molecule type" value="Genomic_DNA"/>
</dbReference>
<dbReference type="SMART" id="SM00345">
    <property type="entry name" value="HTH_GNTR"/>
    <property type="match status" value="1"/>
</dbReference>
<feature type="domain" description="HTH gntR-type" evidence="4">
    <location>
        <begin position="13"/>
        <end position="81"/>
    </location>
</feature>
<dbReference type="PANTHER" id="PTHR38445:SF7">
    <property type="entry name" value="GNTR-FAMILY TRANSCRIPTIONAL REGULATOR"/>
    <property type="match status" value="1"/>
</dbReference>
<protein>
    <submittedName>
        <fullName evidence="5">GntR family transcriptional regulator</fullName>
    </submittedName>
</protein>